<proteinExistence type="inferred from homology"/>
<dbReference type="HOGENOM" id="CLU_060987_0_0_1"/>
<dbReference type="RefSeq" id="XP_006687143.1">
    <property type="nucleotide sequence ID" value="XM_006687080.1"/>
</dbReference>
<dbReference type="GO" id="GO:0005736">
    <property type="term" value="C:RNA polymerase I complex"/>
    <property type="evidence" value="ECO:0007669"/>
    <property type="project" value="UniProtKB-ARBA"/>
</dbReference>
<keyword evidence="12" id="KW-1185">Reference proteome</keyword>
<feature type="domain" description="RPA43 OB" evidence="10">
    <location>
        <begin position="122"/>
        <end position="222"/>
    </location>
</feature>
<feature type="compositionally biased region" description="Acidic residues" evidence="8">
    <location>
        <begin position="282"/>
        <end position="296"/>
    </location>
</feature>
<comment type="subcellular location">
    <subcellularLocation>
        <location evidence="1">Nucleus</location>
        <location evidence="1">Nucleolus</location>
    </subcellularLocation>
</comment>
<evidence type="ECO:0000256" key="6">
    <source>
        <dbReference type="ARBA" id="ARBA00023242"/>
    </source>
</evidence>
<reference evidence="11 12" key="1">
    <citation type="journal article" date="2011" name="Proc. Natl. Acad. Sci. U.S.A.">
        <title>Comparative genomics of xylose-fermenting fungi for enhanced biofuel production.</title>
        <authorList>
            <person name="Wohlbach D.J."/>
            <person name="Kuo A."/>
            <person name="Sato T.K."/>
            <person name="Potts K.M."/>
            <person name="Salamov A.A."/>
            <person name="LaButti K.M."/>
            <person name="Sun H."/>
            <person name="Clum A."/>
            <person name="Pangilinan J.L."/>
            <person name="Lindquist E.A."/>
            <person name="Lucas S."/>
            <person name="Lapidus A."/>
            <person name="Jin M."/>
            <person name="Gunawan C."/>
            <person name="Balan V."/>
            <person name="Dale B.E."/>
            <person name="Jeffries T.W."/>
            <person name="Zinkel R."/>
            <person name="Barry K.W."/>
            <person name="Grigoriev I.V."/>
            <person name="Gasch A.P."/>
        </authorList>
    </citation>
    <scope>NUCLEOTIDE SEQUENCE [LARGE SCALE GENOMIC DNA]</scope>
    <source>
        <strain evidence="12">ATCC 10573 / BCRC 21748 / CBS 615 / JCM 9827 / NBRC 10315 / NRRL Y-1498 / VKM Y-70</strain>
    </source>
</reference>
<evidence type="ECO:0000256" key="7">
    <source>
        <dbReference type="RuleBase" id="RU369086"/>
    </source>
</evidence>
<dbReference type="Gene3D" id="2.40.50.1060">
    <property type="match status" value="1"/>
</dbReference>
<evidence type="ECO:0000256" key="8">
    <source>
        <dbReference type="SAM" id="MobiDB-lite"/>
    </source>
</evidence>
<feature type="compositionally biased region" description="Polar residues" evidence="8">
    <location>
        <begin position="244"/>
        <end position="255"/>
    </location>
</feature>
<evidence type="ECO:0000259" key="9">
    <source>
        <dbReference type="Pfam" id="PF03876"/>
    </source>
</evidence>
<comment type="function">
    <text evidence="7">DNA-dependent RNA polymerase which catalyzes the transcription of DNA into RNA using the four ribonucleoside triphosphates as substrates.</text>
</comment>
<keyword evidence="3 7" id="KW-0240">DNA-directed RNA polymerase</keyword>
<evidence type="ECO:0000313" key="11">
    <source>
        <dbReference type="EMBL" id="EGV63350.1"/>
    </source>
</evidence>
<sequence length="296" mass="33708">MPEQYHKNNMNGHKRRKQFIIPESNNPINKDGISECFQSFQTDMYVSLAPCHISSPINGIKAQHLDPLIMNYFPKAQGVVIAYSNIKLLDGKTEDNVPLAKISDSSPFTFSWISVDLLVWRPQLGDVLEGYIYMQTASHMGLLVHDTFNASIKKFNIPSDWKFIPSQIDEYGEDNETENSSQFKSLGHWVDENEIKIEGKLKFNVKNIHSSGRFVSIEGTLIKPGTEEENQPVFRNRRMSLSNDQFQASQASNSNNHKKFDDNDEITNNDISEEVPHYTEGSDNEEAIINESEDSD</sequence>
<dbReference type="InterPro" id="IPR041178">
    <property type="entry name" value="RPA43_OB"/>
</dbReference>
<evidence type="ECO:0000256" key="3">
    <source>
        <dbReference type="ARBA" id="ARBA00022478"/>
    </source>
</evidence>
<feature type="compositionally biased region" description="Acidic residues" evidence="8">
    <location>
        <begin position="262"/>
        <end position="273"/>
    </location>
</feature>
<dbReference type="PANTHER" id="PTHR12709">
    <property type="entry name" value="DNA-DIRECTED RNA POLYMERASE II, III"/>
    <property type="match status" value="1"/>
</dbReference>
<dbReference type="Proteomes" id="UP000000707">
    <property type="component" value="Unassembled WGS sequence"/>
</dbReference>
<evidence type="ECO:0000259" key="10">
    <source>
        <dbReference type="Pfam" id="PF17875"/>
    </source>
</evidence>
<dbReference type="InterPro" id="IPR036898">
    <property type="entry name" value="RNA_pol_Rpb7-like_N_sf"/>
</dbReference>
<evidence type="ECO:0000256" key="1">
    <source>
        <dbReference type="ARBA" id="ARBA00004604"/>
    </source>
</evidence>
<organism evidence="12">
    <name type="scientific">Candida tenuis (strain ATCC 10573 / BCRC 21748 / CBS 615 / JCM 9827 / NBRC 10315 / NRRL Y-1498 / VKM Y-70)</name>
    <name type="common">Yeast</name>
    <name type="synonym">Yamadazyma tenuis</name>
    <dbReference type="NCBI Taxonomy" id="590646"/>
    <lineage>
        <taxon>Eukaryota</taxon>
        <taxon>Fungi</taxon>
        <taxon>Dikarya</taxon>
        <taxon>Ascomycota</taxon>
        <taxon>Saccharomycotina</taxon>
        <taxon>Pichiomycetes</taxon>
        <taxon>Debaryomycetaceae</taxon>
        <taxon>Yamadazyma</taxon>
    </lineage>
</organism>
<dbReference type="PANTHER" id="PTHR12709:SF5">
    <property type="entry name" value="DNA-DIRECTED RNA POLYMERASE I SUBUNIT RPA43"/>
    <property type="match status" value="1"/>
</dbReference>
<evidence type="ECO:0000256" key="4">
    <source>
        <dbReference type="ARBA" id="ARBA00022553"/>
    </source>
</evidence>
<feature type="region of interest" description="Disordered" evidence="8">
    <location>
        <begin position="244"/>
        <end position="296"/>
    </location>
</feature>
<gene>
    <name evidence="11" type="ORF">CANTEDRAFT_114649</name>
</gene>
<keyword evidence="5 7" id="KW-0804">Transcription</keyword>
<feature type="domain" description="RNA polymerase Rpb7-like N-terminal" evidence="9">
    <location>
        <begin position="44"/>
        <end position="91"/>
    </location>
</feature>
<dbReference type="GeneID" id="18247523"/>
<dbReference type="Gene3D" id="3.30.1490.120">
    <property type="entry name" value="RNA polymerase Rpb7-like, N-terminal domain"/>
    <property type="match status" value="1"/>
</dbReference>
<comment type="similarity">
    <text evidence="2">Belongs to the eukaryotic RPA43 RNA polymerase subunit family.</text>
</comment>
<name>G3B606_CANTC</name>
<dbReference type="OrthoDB" id="10251508at2759"/>
<dbReference type="InterPro" id="IPR045113">
    <property type="entry name" value="Rpb7-like"/>
</dbReference>
<dbReference type="FunFam" id="3.30.1490.120:FF:000004">
    <property type="entry name" value="RNA polymerase I subunit Rpa43"/>
    <property type="match status" value="1"/>
</dbReference>
<dbReference type="KEGG" id="cten:18247523"/>
<dbReference type="GO" id="GO:0006361">
    <property type="term" value="P:transcription initiation at RNA polymerase I promoter"/>
    <property type="evidence" value="ECO:0007669"/>
    <property type="project" value="UniProtKB-ARBA"/>
</dbReference>
<accession>G3B606</accession>
<evidence type="ECO:0000256" key="2">
    <source>
        <dbReference type="ARBA" id="ARBA00005930"/>
    </source>
</evidence>
<dbReference type="InterPro" id="IPR005576">
    <property type="entry name" value="Rpb7-like_N"/>
</dbReference>
<dbReference type="eggNOG" id="KOG4134">
    <property type="taxonomic scope" value="Eukaryota"/>
</dbReference>
<dbReference type="AlphaFoldDB" id="G3B606"/>
<dbReference type="InterPro" id="IPR041901">
    <property type="entry name" value="RNAP_I_Rpa43_N"/>
</dbReference>
<dbReference type="Pfam" id="PF03876">
    <property type="entry name" value="SHS2_Rpb7-N"/>
    <property type="match status" value="1"/>
</dbReference>
<dbReference type="STRING" id="590646.G3B606"/>
<dbReference type="Pfam" id="PF17875">
    <property type="entry name" value="RPA43_OB"/>
    <property type="match status" value="1"/>
</dbReference>
<keyword evidence="4" id="KW-0597">Phosphoprotein</keyword>
<evidence type="ECO:0000256" key="5">
    <source>
        <dbReference type="ARBA" id="ARBA00023163"/>
    </source>
</evidence>
<evidence type="ECO:0000313" key="12">
    <source>
        <dbReference type="Proteomes" id="UP000000707"/>
    </source>
</evidence>
<dbReference type="CDD" id="cd04328">
    <property type="entry name" value="RNAP_I_Rpa43_N"/>
    <property type="match status" value="1"/>
</dbReference>
<keyword evidence="6 7" id="KW-0539">Nucleus</keyword>
<protein>
    <recommendedName>
        <fullName evidence="7">DNA-directed RNA polymerase subunit</fullName>
    </recommendedName>
</protein>
<dbReference type="GO" id="GO:0006362">
    <property type="term" value="P:transcription elongation by RNA polymerase I"/>
    <property type="evidence" value="ECO:0007669"/>
    <property type="project" value="UniProtKB-ARBA"/>
</dbReference>
<dbReference type="EMBL" id="GL996524">
    <property type="protein sequence ID" value="EGV63350.1"/>
    <property type="molecule type" value="Genomic_DNA"/>
</dbReference>